<gene>
    <name evidence="3" type="ORF">SUNI508_01693</name>
</gene>
<protein>
    <submittedName>
        <fullName evidence="3">Uncharacterized protein</fullName>
    </submittedName>
</protein>
<accession>A0ABR2UPR1</accession>
<keyword evidence="2" id="KW-1133">Transmembrane helix</keyword>
<dbReference type="EMBL" id="JARVKF010000407">
    <property type="protein sequence ID" value="KAK9416276.1"/>
    <property type="molecule type" value="Genomic_DNA"/>
</dbReference>
<evidence type="ECO:0000313" key="3">
    <source>
        <dbReference type="EMBL" id="KAK9416276.1"/>
    </source>
</evidence>
<feature type="region of interest" description="Disordered" evidence="1">
    <location>
        <begin position="83"/>
        <end position="173"/>
    </location>
</feature>
<feature type="compositionally biased region" description="Basic residues" evidence="1">
    <location>
        <begin position="107"/>
        <end position="121"/>
    </location>
</feature>
<keyword evidence="2" id="KW-0812">Transmembrane</keyword>
<organism evidence="3 4">
    <name type="scientific">Seiridium unicorne</name>
    <dbReference type="NCBI Taxonomy" id="138068"/>
    <lineage>
        <taxon>Eukaryota</taxon>
        <taxon>Fungi</taxon>
        <taxon>Dikarya</taxon>
        <taxon>Ascomycota</taxon>
        <taxon>Pezizomycotina</taxon>
        <taxon>Sordariomycetes</taxon>
        <taxon>Xylariomycetidae</taxon>
        <taxon>Amphisphaeriales</taxon>
        <taxon>Sporocadaceae</taxon>
        <taxon>Seiridium</taxon>
    </lineage>
</organism>
<evidence type="ECO:0000256" key="2">
    <source>
        <dbReference type="SAM" id="Phobius"/>
    </source>
</evidence>
<comment type="caution">
    <text evidence="3">The sequence shown here is derived from an EMBL/GenBank/DDBJ whole genome shotgun (WGS) entry which is preliminary data.</text>
</comment>
<dbReference type="Proteomes" id="UP001408356">
    <property type="component" value="Unassembled WGS sequence"/>
</dbReference>
<sequence>MAPIKELGHLLPTRSLPQFATKVFARQAATTTVVSTSGDTGNSNNLSGGAIAGIVIGSIVGFLLILWIIRSCSNLGQPGGWGNTFGEQEKPPSTPVEPTYYRQTSSRTRHQSRHGHRSRSRSHYERSPRRSVEVRPVYVEGARRGRSPVPPPQPVYYARDARQQRRGSRNYYG</sequence>
<evidence type="ECO:0000256" key="1">
    <source>
        <dbReference type="SAM" id="MobiDB-lite"/>
    </source>
</evidence>
<evidence type="ECO:0000313" key="4">
    <source>
        <dbReference type="Proteomes" id="UP001408356"/>
    </source>
</evidence>
<feature type="compositionally biased region" description="Basic residues" evidence="1">
    <location>
        <begin position="164"/>
        <end position="173"/>
    </location>
</feature>
<feature type="compositionally biased region" description="Basic and acidic residues" evidence="1">
    <location>
        <begin position="122"/>
        <end position="133"/>
    </location>
</feature>
<feature type="transmembrane region" description="Helical" evidence="2">
    <location>
        <begin position="50"/>
        <end position="69"/>
    </location>
</feature>
<keyword evidence="4" id="KW-1185">Reference proteome</keyword>
<reference evidence="3 4" key="1">
    <citation type="journal article" date="2024" name="J. Plant Pathol.">
        <title>Sequence and assembly of the genome of Seiridium unicorne, isolate CBS 538.82, causal agent of cypress canker disease.</title>
        <authorList>
            <person name="Scali E."/>
            <person name="Rocca G.D."/>
            <person name="Danti R."/>
            <person name="Garbelotto M."/>
            <person name="Barberini S."/>
            <person name="Baroncelli R."/>
            <person name="Emiliani G."/>
        </authorList>
    </citation>
    <scope>NUCLEOTIDE SEQUENCE [LARGE SCALE GENOMIC DNA]</scope>
    <source>
        <strain evidence="3 4">BM-138-508</strain>
    </source>
</reference>
<keyword evidence="2" id="KW-0472">Membrane</keyword>
<name>A0ABR2UPR1_9PEZI</name>
<proteinExistence type="predicted"/>